<dbReference type="Proteomes" id="UP000532373">
    <property type="component" value="Unassembled WGS sequence"/>
</dbReference>
<evidence type="ECO:0000313" key="4">
    <source>
        <dbReference type="Proteomes" id="UP000598227"/>
    </source>
</evidence>
<dbReference type="Proteomes" id="UP000598227">
    <property type="component" value="Unassembled WGS sequence"/>
</dbReference>
<dbReference type="AlphaFoldDB" id="A0A8E1WCK0"/>
<dbReference type="InterPro" id="IPR011727">
    <property type="entry name" value="CHP02117"/>
</dbReference>
<comment type="caution">
    <text evidence="1">The sequence shown here is derived from an EMBL/GenBank/DDBJ whole genome shotgun (WGS) entry which is preliminary data.</text>
</comment>
<reference evidence="1 3" key="1">
    <citation type="submission" date="2020-08" db="EMBL/GenBank/DDBJ databases">
        <title>Genomic Encyclopedia of Type Strains, Phase IV (KMG-IV): sequencing the most valuable type-strain genomes for metagenomic binning, comparative biology and taxonomic classification.</title>
        <authorList>
            <person name="Goeker M."/>
        </authorList>
    </citation>
    <scope>NUCLEOTIDE SEQUENCE [LARGE SCALE GENOMIC DNA]</scope>
    <source>
        <strain evidence="1 3">DSM 17454</strain>
    </source>
</reference>
<protein>
    <submittedName>
        <fullName evidence="2">TIGR02117 family protein</fullName>
    </submittedName>
    <submittedName>
        <fullName evidence="1">Uncharacterized protein (TIGR02117 family)</fullName>
    </submittedName>
</protein>
<evidence type="ECO:0000313" key="2">
    <source>
        <dbReference type="EMBL" id="MBE1203309.1"/>
    </source>
</evidence>
<dbReference type="RefSeq" id="WP_184768680.1">
    <property type="nucleotide sequence ID" value="NZ_JACHGI010000003.1"/>
</dbReference>
<dbReference type="EMBL" id="JACZEP010000001">
    <property type="protein sequence ID" value="MBE1203309.1"/>
    <property type="molecule type" value="Genomic_DNA"/>
</dbReference>
<dbReference type="Pfam" id="PF09601">
    <property type="entry name" value="DUF2459"/>
    <property type="match status" value="1"/>
</dbReference>
<organism evidence="1 3">
    <name type="scientific">Aminobacter carboxidus</name>
    <dbReference type="NCBI Taxonomy" id="376165"/>
    <lineage>
        <taxon>Bacteria</taxon>
        <taxon>Pseudomonadati</taxon>
        <taxon>Pseudomonadota</taxon>
        <taxon>Alphaproteobacteria</taxon>
        <taxon>Hyphomicrobiales</taxon>
        <taxon>Phyllobacteriaceae</taxon>
        <taxon>Aminobacter</taxon>
    </lineage>
</organism>
<sequence length="232" mass="25231">MRRILRLLGVVVLVLVATVVLGTLVPRPLFRGATDEATPRHILVFTNPIHTDIAVPIDEAVLEKFGFLLDAGIEADLSTARYLVFGWGSKAFYIGTPTWSELKPGPVFAALTLDDSVMHVDLAGDIALPQPAVRRFEIGEKGFVAMLDFIDRSFVRGTAGVERIPEVAYGDYDGFFDAHGKFNALAGCNTWTAAALRHAGLTTGWWNPLPATLNWSLGLYNRPLVQSGGVQP</sequence>
<dbReference type="NCBIfam" id="TIGR02117">
    <property type="entry name" value="chp_urease_rgn"/>
    <property type="match status" value="1"/>
</dbReference>
<name>A0A8E1WCK0_9HYPH</name>
<proteinExistence type="predicted"/>
<reference evidence="2 4" key="2">
    <citation type="submission" date="2020-09" db="EMBL/GenBank/DDBJ databases">
        <title>Draft Genome Sequence of Aminobacter carboxidus type strain DSM 1086, a soil Gram-negative carboxydobacterium.</title>
        <authorList>
            <person name="Turrini P."/>
            <person name="Tescari M."/>
            <person name="Artuso I."/>
            <person name="Lugli G.A."/>
            <person name="Frangipani E."/>
            <person name="Ventura M."/>
            <person name="Visca P."/>
        </authorList>
    </citation>
    <scope>NUCLEOTIDE SEQUENCE [LARGE SCALE GENOMIC DNA]</scope>
    <source>
        <strain evidence="2 4">DSM 1086</strain>
    </source>
</reference>
<evidence type="ECO:0000313" key="1">
    <source>
        <dbReference type="EMBL" id="MBB6466215.1"/>
    </source>
</evidence>
<evidence type="ECO:0000313" key="3">
    <source>
        <dbReference type="Proteomes" id="UP000532373"/>
    </source>
</evidence>
<gene>
    <name evidence="1" type="ORF">HNQ96_002080</name>
    <name evidence="2" type="ORF">IHE39_03285</name>
</gene>
<keyword evidence="4" id="KW-1185">Reference proteome</keyword>
<accession>A0A8E1WCK0</accession>
<dbReference type="EMBL" id="JACHGI010000003">
    <property type="protein sequence ID" value="MBB6466215.1"/>
    <property type="molecule type" value="Genomic_DNA"/>
</dbReference>